<evidence type="ECO:0000313" key="8">
    <source>
        <dbReference type="Proteomes" id="UP000663872"/>
    </source>
</evidence>
<keyword evidence="3" id="KW-0813">Transport</keyword>
<dbReference type="Gene3D" id="6.10.250.860">
    <property type="match status" value="1"/>
</dbReference>
<dbReference type="AlphaFoldDB" id="A0A817SUP5"/>
<dbReference type="PANTHER" id="PTHR12965:SF0">
    <property type="entry name" value="VACUOLAR PROTEIN SORTING-ASSOCIATED PROTEIN 54"/>
    <property type="match status" value="1"/>
</dbReference>
<evidence type="ECO:0000256" key="6">
    <source>
        <dbReference type="ARBA" id="ARBA00023054"/>
    </source>
</evidence>
<protein>
    <recommendedName>
        <fullName evidence="9">Vacuolar protein sorting-associated protein 52 homolog</fullName>
    </recommendedName>
</protein>
<evidence type="ECO:0000256" key="2">
    <source>
        <dbReference type="ARBA" id="ARBA00009150"/>
    </source>
</evidence>
<proteinExistence type="inferred from homology"/>
<dbReference type="GO" id="GO:0000938">
    <property type="term" value="C:GARP complex"/>
    <property type="evidence" value="ECO:0007669"/>
    <property type="project" value="InterPro"/>
</dbReference>
<evidence type="ECO:0000313" key="7">
    <source>
        <dbReference type="EMBL" id="CAF3297738.1"/>
    </source>
</evidence>
<dbReference type="EMBL" id="CAJNYT010000009">
    <property type="protein sequence ID" value="CAF3297738.1"/>
    <property type="molecule type" value="Genomic_DNA"/>
</dbReference>
<comment type="subcellular location">
    <subcellularLocation>
        <location evidence="1">Golgi apparatus</location>
        <location evidence="1">trans-Golgi network</location>
    </subcellularLocation>
</comment>
<reference evidence="7" key="1">
    <citation type="submission" date="2021-02" db="EMBL/GenBank/DDBJ databases">
        <authorList>
            <person name="Nowell W R."/>
        </authorList>
    </citation>
    <scope>NUCLEOTIDE SEQUENCE</scope>
</reference>
<comment type="caution">
    <text evidence="7">The sequence shown here is derived from an EMBL/GenBank/DDBJ whole genome shotgun (WGS) entry which is preliminary data.</text>
</comment>
<keyword evidence="6" id="KW-0175">Coiled coil</keyword>
<dbReference type="GO" id="GO:0005829">
    <property type="term" value="C:cytosol"/>
    <property type="evidence" value="ECO:0007669"/>
    <property type="project" value="GOC"/>
</dbReference>
<dbReference type="GO" id="GO:0019905">
    <property type="term" value="F:syntaxin binding"/>
    <property type="evidence" value="ECO:0007669"/>
    <property type="project" value="TreeGrafter"/>
</dbReference>
<organism evidence="7 8">
    <name type="scientific">Rotaria socialis</name>
    <dbReference type="NCBI Taxonomy" id="392032"/>
    <lineage>
        <taxon>Eukaryota</taxon>
        <taxon>Metazoa</taxon>
        <taxon>Spiralia</taxon>
        <taxon>Gnathifera</taxon>
        <taxon>Rotifera</taxon>
        <taxon>Eurotatoria</taxon>
        <taxon>Bdelloidea</taxon>
        <taxon>Philodinida</taxon>
        <taxon>Philodinidae</taxon>
        <taxon>Rotaria</taxon>
    </lineage>
</organism>
<dbReference type="GO" id="GO:0042147">
    <property type="term" value="P:retrograde transport, endosome to Golgi"/>
    <property type="evidence" value="ECO:0007669"/>
    <property type="project" value="InterPro"/>
</dbReference>
<dbReference type="GO" id="GO:0006896">
    <property type="term" value="P:Golgi to vacuole transport"/>
    <property type="evidence" value="ECO:0007669"/>
    <property type="project" value="TreeGrafter"/>
</dbReference>
<comment type="similarity">
    <text evidence="2">Belongs to the VPS54 family.</text>
</comment>
<evidence type="ECO:0000256" key="1">
    <source>
        <dbReference type="ARBA" id="ARBA00004601"/>
    </source>
</evidence>
<name>A0A817SUP5_9BILA</name>
<sequence length="166" mass="18661">MQGTLKKLHSGVPVVSSESISTISSISSAKQFEQLAKLYSEHIDEIHGKLISIIETTFGDTLSSYEVRAPMPSDCFRTLVTRHITAFYNAVARIVSPSDLILLFTRLNSIFKQLLAKRLRQLRIANDGGPQHGLLTSDLLYYIKQVQSFPGLEMLELHVDEIWTIN</sequence>
<gene>
    <name evidence="7" type="ORF">GRG538_LOCUS285</name>
</gene>
<accession>A0A817SUP5</accession>
<evidence type="ECO:0000256" key="3">
    <source>
        <dbReference type="ARBA" id="ARBA00022448"/>
    </source>
</evidence>
<dbReference type="PANTHER" id="PTHR12965">
    <property type="entry name" value="VACUOLAR PROTEIN SORTING 54"/>
    <property type="match status" value="1"/>
</dbReference>
<keyword evidence="4" id="KW-0653">Protein transport</keyword>
<dbReference type="GO" id="GO:0015031">
    <property type="term" value="P:protein transport"/>
    <property type="evidence" value="ECO:0007669"/>
    <property type="project" value="UniProtKB-KW"/>
</dbReference>
<dbReference type="Proteomes" id="UP000663872">
    <property type="component" value="Unassembled WGS sequence"/>
</dbReference>
<evidence type="ECO:0000256" key="4">
    <source>
        <dbReference type="ARBA" id="ARBA00022927"/>
    </source>
</evidence>
<dbReference type="InterPro" id="IPR039745">
    <property type="entry name" value="Vps54"/>
</dbReference>
<dbReference type="Gene3D" id="1.20.1280.130">
    <property type="match status" value="1"/>
</dbReference>
<evidence type="ECO:0008006" key="9">
    <source>
        <dbReference type="Google" id="ProtNLM"/>
    </source>
</evidence>
<evidence type="ECO:0000256" key="5">
    <source>
        <dbReference type="ARBA" id="ARBA00023034"/>
    </source>
</evidence>
<keyword evidence="5" id="KW-0333">Golgi apparatus</keyword>